<feature type="compositionally biased region" description="Basic and acidic residues" evidence="8">
    <location>
        <begin position="568"/>
        <end position="582"/>
    </location>
</feature>
<name>A0A9P7V5Y5_9ASCO</name>
<dbReference type="InterPro" id="IPR038869">
    <property type="entry name" value="DLT1"/>
</dbReference>
<feature type="transmembrane region" description="Helical" evidence="7">
    <location>
        <begin position="108"/>
        <end position="129"/>
    </location>
</feature>
<evidence type="ECO:0000256" key="2">
    <source>
        <dbReference type="ARBA" id="ARBA00005550"/>
    </source>
</evidence>
<evidence type="ECO:0000313" key="9">
    <source>
        <dbReference type="EMBL" id="KAG7191539.1"/>
    </source>
</evidence>
<evidence type="ECO:0000256" key="1">
    <source>
        <dbReference type="ARBA" id="ARBA00002489"/>
    </source>
</evidence>
<feature type="compositionally biased region" description="Low complexity" evidence="8">
    <location>
        <begin position="525"/>
        <end position="546"/>
    </location>
</feature>
<keyword evidence="5 7" id="KW-1133">Transmembrane helix</keyword>
<feature type="transmembrane region" description="Helical" evidence="7">
    <location>
        <begin position="213"/>
        <end position="235"/>
    </location>
</feature>
<comment type="similarity">
    <text evidence="2 7">Belongs to the DLT1 family.</text>
</comment>
<feature type="compositionally biased region" description="Polar residues" evidence="8">
    <location>
        <begin position="590"/>
        <end position="601"/>
    </location>
</feature>
<feature type="compositionally biased region" description="Polar residues" evidence="8">
    <location>
        <begin position="548"/>
        <end position="557"/>
    </location>
</feature>
<protein>
    <recommendedName>
        <fullName evidence="3 7">Defect at low temperature protein 1</fullName>
    </recommendedName>
</protein>
<dbReference type="PANTHER" id="PTHR40021">
    <property type="entry name" value="DEFECT AT LOW TEMPERATURE PROTEIN 1"/>
    <property type="match status" value="1"/>
</dbReference>
<sequence>MSTTGRAASAPSKPRIRPIEQLPWYHQLVVNWLITDPNQFSKQAHKSITKNYQVQNYKGSRYLFIFGGRWRTLKSKPIHVAATIILLVPAIVFWATEARWWWTRYSPSVVILFTYVWGLCFNFFINSAVSDPGIVPRNIHIPGDLGGGLTEDDSFTKVIHPPMEYFNVITLPHKGDAVKGVITTWRTLSLLGFATITPLDVVLQTFGSQTWGIKIFVVIADYIVFFILLLVIYFLRMYKSRAALRDITSSSAYMPFEGDFPTEVFQAIDTKLSQCVGEIRVKAGPLYNEKEIINHPGLSPPAYVQKRNERLFKDTTTSGRLLPPDACYEDIIKSLGDKLMIDQKFLNSVEFPPSFTIRELMMFLVRTFRVEEQGVDGDKIVELYEKFRFGPDLIKEEEMFEFIVLFDKLGQAVHANQNGFLDGTPQDQNEILGVSLRGMPFASGRRRSAYGLDWASVFDEYDTASALEGMPEVSREMTRGTLRSVWRTSYVDLNEMNRRRPTRKSSDDSIATQPKDRLQVRPHPSFTSASLSSSLVRNRLSLSESRTSLKQRSIQQESESDDEFGVYDFRRKSIGEEPRAIERTPPPPSNEDNLSTSSSIV</sequence>
<reference evidence="9" key="1">
    <citation type="submission" date="2021-03" db="EMBL/GenBank/DDBJ databases">
        <authorList>
            <person name="Palmer J.M."/>
        </authorList>
    </citation>
    <scope>NUCLEOTIDE SEQUENCE</scope>
    <source>
        <strain evidence="9">ARV_011</strain>
    </source>
</reference>
<accession>A0A9P7V5Y5</accession>
<comment type="caution">
    <text evidence="7">Lacks conserved residue(s) required for the propagation of feature annotation.</text>
</comment>
<feature type="region of interest" description="Disordered" evidence="8">
    <location>
        <begin position="496"/>
        <end position="601"/>
    </location>
</feature>
<dbReference type="AlphaFoldDB" id="A0A9P7V5Y5"/>
<keyword evidence="4 7" id="KW-0812">Transmembrane</keyword>
<comment type="caution">
    <text evidence="9">The sequence shown here is derived from an EMBL/GenBank/DDBJ whole genome shotgun (WGS) entry which is preliminary data.</text>
</comment>
<proteinExistence type="inferred from homology"/>
<organism evidence="9 10">
    <name type="scientific">Scheffersomyces spartinae</name>
    <dbReference type="NCBI Taxonomy" id="45513"/>
    <lineage>
        <taxon>Eukaryota</taxon>
        <taxon>Fungi</taxon>
        <taxon>Dikarya</taxon>
        <taxon>Ascomycota</taxon>
        <taxon>Saccharomycotina</taxon>
        <taxon>Pichiomycetes</taxon>
        <taxon>Debaryomycetaceae</taxon>
        <taxon>Scheffersomyces</taxon>
    </lineage>
</organism>
<keyword evidence="6 7" id="KW-0472">Membrane</keyword>
<evidence type="ECO:0000256" key="3">
    <source>
        <dbReference type="ARBA" id="ARBA00021353"/>
    </source>
</evidence>
<comment type="function">
    <text evidence="1 7">Required for growth under high-pressure and low-temperature conditions.</text>
</comment>
<evidence type="ECO:0000256" key="4">
    <source>
        <dbReference type="ARBA" id="ARBA00022692"/>
    </source>
</evidence>
<dbReference type="PANTHER" id="PTHR40021:SF1">
    <property type="entry name" value="DEFECT AT LOW TEMPERATURE PROTEIN 1"/>
    <property type="match status" value="1"/>
</dbReference>
<dbReference type="EMBL" id="JAHMUF010000027">
    <property type="protein sequence ID" value="KAG7191539.1"/>
    <property type="molecule type" value="Genomic_DNA"/>
</dbReference>
<evidence type="ECO:0000256" key="8">
    <source>
        <dbReference type="SAM" id="MobiDB-lite"/>
    </source>
</evidence>
<comment type="subcellular location">
    <subcellularLocation>
        <location evidence="7">Membrane</location>
        <topology evidence="7">Multi-pass membrane protein</topology>
    </subcellularLocation>
</comment>
<gene>
    <name evidence="7 9" type="primary">DLT1</name>
    <name evidence="9" type="ORF">KQ657_003044</name>
</gene>
<dbReference type="GeneID" id="66116418"/>
<evidence type="ECO:0000256" key="6">
    <source>
        <dbReference type="ARBA" id="ARBA00023136"/>
    </source>
</evidence>
<evidence type="ECO:0000313" key="10">
    <source>
        <dbReference type="Proteomes" id="UP000790833"/>
    </source>
</evidence>
<dbReference type="OrthoDB" id="4096362at2759"/>
<evidence type="ECO:0000256" key="7">
    <source>
        <dbReference type="RuleBase" id="RU367100"/>
    </source>
</evidence>
<dbReference type="RefSeq" id="XP_043047091.1">
    <property type="nucleotide sequence ID" value="XM_043193781.1"/>
</dbReference>
<feature type="transmembrane region" description="Helical" evidence="7">
    <location>
        <begin position="78"/>
        <end position="96"/>
    </location>
</feature>
<evidence type="ECO:0000256" key="5">
    <source>
        <dbReference type="ARBA" id="ARBA00022989"/>
    </source>
</evidence>
<keyword evidence="10" id="KW-1185">Reference proteome</keyword>
<dbReference type="Proteomes" id="UP000790833">
    <property type="component" value="Unassembled WGS sequence"/>
</dbReference>
<dbReference type="GO" id="GO:0016020">
    <property type="term" value="C:membrane"/>
    <property type="evidence" value="ECO:0007669"/>
    <property type="project" value="UniProtKB-SubCell"/>
</dbReference>